<comment type="caution">
    <text evidence="3">The sequence shown here is derived from an EMBL/GenBank/DDBJ whole genome shotgun (WGS) entry which is preliminary data.</text>
</comment>
<dbReference type="InterPro" id="IPR029021">
    <property type="entry name" value="Prot-tyrosine_phosphatase-like"/>
</dbReference>
<proteinExistence type="predicted"/>
<dbReference type="SUPFAM" id="SSF52799">
    <property type="entry name" value="(Phosphotyrosine protein) phosphatases II"/>
    <property type="match status" value="1"/>
</dbReference>
<protein>
    <submittedName>
        <fullName evidence="3">Dual specificity protein phosphatase family protein</fullName>
    </submittedName>
</protein>
<evidence type="ECO:0000256" key="1">
    <source>
        <dbReference type="ARBA" id="ARBA00022801"/>
    </source>
</evidence>
<dbReference type="CDD" id="cd14529">
    <property type="entry name" value="TpbA-like"/>
    <property type="match status" value="1"/>
</dbReference>
<organism evidence="3 4">
    <name type="scientific">Kaistia terrae</name>
    <dbReference type="NCBI Taxonomy" id="537017"/>
    <lineage>
        <taxon>Bacteria</taxon>
        <taxon>Pseudomonadati</taxon>
        <taxon>Pseudomonadota</taxon>
        <taxon>Alphaproteobacteria</taxon>
        <taxon>Hyphomicrobiales</taxon>
        <taxon>Kaistiaceae</taxon>
        <taxon>Kaistia</taxon>
    </lineage>
</organism>
<gene>
    <name evidence="3" type="ORF">ACFPP9_23750</name>
</gene>
<name>A0ABW0Q1U5_9HYPH</name>
<dbReference type="InterPro" id="IPR000387">
    <property type="entry name" value="Tyr_Pase_dom"/>
</dbReference>
<sequence>MHRIWARRRALLFAIGISACVAGGFFAHQFITNNFHTVVAGELYRSAQPSPTDLARYKADFGVATILNLRGANPGKPWYDDEITAARKLGVTVIDIPLSASRELSPNEVTEVIAAMKSAQKPLLIHCKSGADRSGLASALYLASIARVGEEQAEGQLSMRYGHVSVPYFPAYAMDETFETAEPMMGFHDS</sequence>
<dbReference type="RefSeq" id="WP_266344429.1">
    <property type="nucleotide sequence ID" value="NZ_JAPKNH010000005.1"/>
</dbReference>
<dbReference type="InterPro" id="IPR016130">
    <property type="entry name" value="Tyr_Pase_AS"/>
</dbReference>
<dbReference type="Pfam" id="PF22784">
    <property type="entry name" value="PTP-SAK"/>
    <property type="match status" value="1"/>
</dbReference>
<dbReference type="InterPro" id="IPR057023">
    <property type="entry name" value="PTP-SAK"/>
</dbReference>
<keyword evidence="4" id="KW-1185">Reference proteome</keyword>
<evidence type="ECO:0000313" key="3">
    <source>
        <dbReference type="EMBL" id="MFC5518810.1"/>
    </source>
</evidence>
<dbReference type="PROSITE" id="PS50056">
    <property type="entry name" value="TYR_PHOSPHATASE_2"/>
    <property type="match status" value="1"/>
</dbReference>
<evidence type="ECO:0000259" key="2">
    <source>
        <dbReference type="PROSITE" id="PS50056"/>
    </source>
</evidence>
<feature type="domain" description="Tyrosine specific protein phosphatases" evidence="2">
    <location>
        <begin position="107"/>
        <end position="142"/>
    </location>
</feature>
<reference evidence="4" key="1">
    <citation type="journal article" date="2019" name="Int. J. Syst. Evol. Microbiol.">
        <title>The Global Catalogue of Microorganisms (GCM) 10K type strain sequencing project: providing services to taxonomists for standard genome sequencing and annotation.</title>
        <authorList>
            <consortium name="The Broad Institute Genomics Platform"/>
            <consortium name="The Broad Institute Genome Sequencing Center for Infectious Disease"/>
            <person name="Wu L."/>
            <person name="Ma J."/>
        </authorList>
    </citation>
    <scope>NUCLEOTIDE SEQUENCE [LARGE SCALE GENOMIC DNA]</scope>
    <source>
        <strain evidence="4">KACC 12633</strain>
    </source>
</reference>
<keyword evidence="1" id="KW-0378">Hydrolase</keyword>
<dbReference type="PROSITE" id="PS00383">
    <property type="entry name" value="TYR_PHOSPHATASE_1"/>
    <property type="match status" value="1"/>
</dbReference>
<dbReference type="PROSITE" id="PS51257">
    <property type="entry name" value="PROKAR_LIPOPROTEIN"/>
    <property type="match status" value="1"/>
</dbReference>
<evidence type="ECO:0000313" key="4">
    <source>
        <dbReference type="Proteomes" id="UP001596150"/>
    </source>
</evidence>
<dbReference type="EMBL" id="JBHSML010000014">
    <property type="protein sequence ID" value="MFC5518810.1"/>
    <property type="molecule type" value="Genomic_DNA"/>
</dbReference>
<dbReference type="Proteomes" id="UP001596150">
    <property type="component" value="Unassembled WGS sequence"/>
</dbReference>
<dbReference type="Gene3D" id="3.90.190.10">
    <property type="entry name" value="Protein tyrosine phosphatase superfamily"/>
    <property type="match status" value="1"/>
</dbReference>
<accession>A0ABW0Q1U5</accession>